<feature type="region of interest" description="Disordered" evidence="1">
    <location>
        <begin position="30"/>
        <end position="53"/>
    </location>
</feature>
<organism evidence="2 3">
    <name type="scientific">Hymenobacter volaticus</name>
    <dbReference type="NCBI Taxonomy" id="2932254"/>
    <lineage>
        <taxon>Bacteria</taxon>
        <taxon>Pseudomonadati</taxon>
        <taxon>Bacteroidota</taxon>
        <taxon>Cytophagia</taxon>
        <taxon>Cytophagales</taxon>
        <taxon>Hymenobacteraceae</taxon>
        <taxon>Hymenobacter</taxon>
    </lineage>
</organism>
<name>A0ABY4GEQ4_9BACT</name>
<dbReference type="RefSeq" id="WP_245127098.1">
    <property type="nucleotide sequence ID" value="NZ_CP095065.1"/>
</dbReference>
<evidence type="ECO:0000313" key="3">
    <source>
        <dbReference type="Proteomes" id="UP000830401"/>
    </source>
</evidence>
<protein>
    <submittedName>
        <fullName evidence="2">Uncharacterized protein</fullName>
    </submittedName>
</protein>
<accession>A0ABY4GEQ4</accession>
<keyword evidence="2" id="KW-0614">Plasmid</keyword>
<geneLocation type="plasmid" evidence="2 3">
    <name>unnamed4</name>
</geneLocation>
<keyword evidence="3" id="KW-1185">Reference proteome</keyword>
<dbReference type="Proteomes" id="UP000830401">
    <property type="component" value="Plasmid unnamed4"/>
</dbReference>
<sequence length="53" mass="5602">MSACVRDAAFFANGGLTMLQAELAASPAYRPVPGSAYPSPAPPLSRNNQRPKR</sequence>
<evidence type="ECO:0000256" key="1">
    <source>
        <dbReference type="SAM" id="MobiDB-lite"/>
    </source>
</evidence>
<dbReference type="EMBL" id="CP095065">
    <property type="protein sequence ID" value="UOQ69348.1"/>
    <property type="molecule type" value="Genomic_DNA"/>
</dbReference>
<gene>
    <name evidence="2" type="ORF">MUN86_27005</name>
</gene>
<proteinExistence type="predicted"/>
<evidence type="ECO:0000313" key="2">
    <source>
        <dbReference type="EMBL" id="UOQ69348.1"/>
    </source>
</evidence>
<reference evidence="2" key="1">
    <citation type="submission" date="2022-04" db="EMBL/GenBank/DDBJ databases">
        <title>Hymenobacter sp. isolated from the air.</title>
        <authorList>
            <person name="Won M."/>
            <person name="Lee C.-M."/>
            <person name="Woen H.-Y."/>
            <person name="Kwon S.-W."/>
        </authorList>
    </citation>
    <scope>NUCLEOTIDE SEQUENCE</scope>
    <source>
        <strain evidence="2">5420S-77</strain>
        <plasmid evidence="2">unnamed4</plasmid>
    </source>
</reference>